<name>A0ABX0ZCV0_9ACTN</name>
<keyword evidence="2" id="KW-1185">Reference proteome</keyword>
<reference evidence="1 2" key="1">
    <citation type="submission" date="2020-03" db="EMBL/GenBank/DDBJ databases">
        <title>WGS of actinomycetes isolated from Thailand.</title>
        <authorList>
            <person name="Thawai C."/>
        </authorList>
    </citation>
    <scope>NUCLEOTIDE SEQUENCE [LARGE SCALE GENOMIC DNA]</scope>
    <source>
        <strain evidence="1 2">HSS6-12</strain>
    </source>
</reference>
<comment type="caution">
    <text evidence="1">The sequence shown here is derived from an EMBL/GenBank/DDBJ whole genome shotgun (WGS) entry which is preliminary data.</text>
</comment>
<dbReference type="RefSeq" id="WP_168002065.1">
    <property type="nucleotide sequence ID" value="NZ_JAATEO010000018.1"/>
</dbReference>
<dbReference type="Proteomes" id="UP000783871">
    <property type="component" value="Unassembled WGS sequence"/>
</dbReference>
<accession>A0ABX0ZCV0</accession>
<sequence length="503" mass="54351">MQTSPLGLPVRGARHPRVNTHPPYVDSYGPEAIELAQIAGLFLDPWQQDSLTLMLAIGEDGKFTCLECAEILGRQNGKSAILEARVLAGMILLGEKLIIWTAHEVKTALELFGRLGQLFEALEKAGVLEPGDIKVSSGNGYHGFLRRSTGQRIKFIARSKGSGRGFSGDVVIVDEAYAYTRAQQDALMPTMSARTVTGNPQIIYASSPPLDGESGEVLYALRERGESGTDPSLLWRDWGLAGDLDNLDKIDLGSPANWAATNPALGIRITVKWIQDTEYRAMSPAGFARERLCIWPVQIKAEGGPISPELWRDLADKDSRRVGDVAFGVAIAKNRRYAAIAVCGRRADGLLHWEIIAHAPGTHWLVKRLVKLRKKHDPVAIAIDARGPAASVIAALNKVGIREPEDPDQPQRGDLAVTSGADMGAAFGLFVDAAVQLAARHRDQLQLSNALAGATVREIGDGAQAWGRKGSAEISCLEAVTLATWALDTRAHLLVEDGPPNLW</sequence>
<dbReference type="InterPro" id="IPR027417">
    <property type="entry name" value="P-loop_NTPase"/>
</dbReference>
<evidence type="ECO:0000313" key="2">
    <source>
        <dbReference type="Proteomes" id="UP000783871"/>
    </source>
</evidence>
<dbReference type="EMBL" id="JAATEO010000018">
    <property type="protein sequence ID" value="NJP33695.1"/>
    <property type="molecule type" value="Genomic_DNA"/>
</dbReference>
<protein>
    <recommendedName>
        <fullName evidence="3">Terminase</fullName>
    </recommendedName>
</protein>
<proteinExistence type="predicted"/>
<evidence type="ECO:0008006" key="3">
    <source>
        <dbReference type="Google" id="ProtNLM"/>
    </source>
</evidence>
<organism evidence="1 2">
    <name type="scientific">Micromonospora thermarum</name>
    <dbReference type="NCBI Taxonomy" id="2720024"/>
    <lineage>
        <taxon>Bacteria</taxon>
        <taxon>Bacillati</taxon>
        <taxon>Actinomycetota</taxon>
        <taxon>Actinomycetes</taxon>
        <taxon>Micromonosporales</taxon>
        <taxon>Micromonosporaceae</taxon>
        <taxon>Micromonospora</taxon>
    </lineage>
</organism>
<dbReference type="Gene3D" id="3.40.50.300">
    <property type="entry name" value="P-loop containing nucleotide triphosphate hydrolases"/>
    <property type="match status" value="1"/>
</dbReference>
<evidence type="ECO:0000313" key="1">
    <source>
        <dbReference type="EMBL" id="NJP33695.1"/>
    </source>
</evidence>
<gene>
    <name evidence="1" type="ORF">HCJ94_17325</name>
</gene>